<keyword evidence="11" id="KW-1185">Reference proteome</keyword>
<dbReference type="SMART" id="SM00358">
    <property type="entry name" value="DSRM"/>
    <property type="match status" value="1"/>
</dbReference>
<organism evidence="10">
    <name type="scientific">Eremomyces bilateralis CBS 781.70</name>
    <dbReference type="NCBI Taxonomy" id="1392243"/>
    <lineage>
        <taxon>Eukaryota</taxon>
        <taxon>Fungi</taxon>
        <taxon>Dikarya</taxon>
        <taxon>Ascomycota</taxon>
        <taxon>Pezizomycotina</taxon>
        <taxon>Dothideomycetes</taxon>
        <taxon>Dothideomycetes incertae sedis</taxon>
        <taxon>Eremomycetales</taxon>
        <taxon>Eremomycetaceae</taxon>
        <taxon>Eremomyces</taxon>
    </lineage>
</organism>
<dbReference type="GO" id="GO:0005739">
    <property type="term" value="C:mitochondrion"/>
    <property type="evidence" value="ECO:0007669"/>
    <property type="project" value="TreeGrafter"/>
</dbReference>
<gene>
    <name evidence="10 12" type="ORF">P152DRAFT_489307</name>
</gene>
<dbReference type="Gene3D" id="3.30.160.20">
    <property type="match status" value="1"/>
</dbReference>
<dbReference type="FunFam" id="3.30.160.20:FF:000043">
    <property type="entry name" value="60S ribosomal protein L3"/>
    <property type="match status" value="1"/>
</dbReference>
<dbReference type="PANTHER" id="PTHR11207">
    <property type="entry name" value="RIBONUCLEASE III"/>
    <property type="match status" value="1"/>
</dbReference>
<dbReference type="Proteomes" id="UP000504638">
    <property type="component" value="Unplaced"/>
</dbReference>
<dbReference type="GeneID" id="54422707"/>
<proteinExistence type="inferred from homology"/>
<dbReference type="Gene3D" id="1.10.1520.10">
    <property type="entry name" value="Ribonuclease III domain"/>
    <property type="match status" value="1"/>
</dbReference>
<evidence type="ECO:0000256" key="5">
    <source>
        <dbReference type="ARBA" id="ARBA00023274"/>
    </source>
</evidence>
<evidence type="ECO:0000313" key="12">
    <source>
        <dbReference type="RefSeq" id="XP_033533183.1"/>
    </source>
</evidence>
<dbReference type="InterPro" id="IPR044443">
    <property type="entry name" value="Ribosomal_mL44_DSRM_fung"/>
</dbReference>
<feature type="compositionally biased region" description="Basic and acidic residues" evidence="8">
    <location>
        <begin position="106"/>
        <end position="119"/>
    </location>
</feature>
<dbReference type="CDD" id="cd19873">
    <property type="entry name" value="DSRM_MRPL3_like"/>
    <property type="match status" value="1"/>
</dbReference>
<dbReference type="InterPro" id="IPR044444">
    <property type="entry name" value="Ribosomal_mL44_DSRM_metazoa"/>
</dbReference>
<reference evidence="12" key="2">
    <citation type="submission" date="2020-04" db="EMBL/GenBank/DDBJ databases">
        <authorList>
            <consortium name="NCBI Genome Project"/>
        </authorList>
    </citation>
    <scope>NUCLEOTIDE SEQUENCE</scope>
    <source>
        <strain evidence="12">CBS 781.70</strain>
    </source>
</reference>
<dbReference type="EMBL" id="ML975161">
    <property type="protein sequence ID" value="KAF1811552.1"/>
    <property type="molecule type" value="Genomic_DNA"/>
</dbReference>
<keyword evidence="4" id="KW-0496">Mitochondrion</keyword>
<dbReference type="GO" id="GO:0003725">
    <property type="term" value="F:double-stranded RNA binding"/>
    <property type="evidence" value="ECO:0007669"/>
    <property type="project" value="InterPro"/>
</dbReference>
<evidence type="ECO:0000256" key="7">
    <source>
        <dbReference type="ARBA" id="ARBA00035187"/>
    </source>
</evidence>
<evidence type="ECO:0000256" key="8">
    <source>
        <dbReference type="SAM" id="MobiDB-lite"/>
    </source>
</evidence>
<protein>
    <recommendedName>
        <fullName evidence="7">Large ribosomal subunit protein mL44</fullName>
    </recommendedName>
</protein>
<feature type="domain" description="RNase III" evidence="9">
    <location>
        <begin position="134"/>
        <end position="222"/>
    </location>
</feature>
<dbReference type="Pfam" id="PF22892">
    <property type="entry name" value="DSRM_MRPL44"/>
    <property type="match status" value="1"/>
</dbReference>
<dbReference type="GO" id="GO:0006396">
    <property type="term" value="P:RNA processing"/>
    <property type="evidence" value="ECO:0007669"/>
    <property type="project" value="InterPro"/>
</dbReference>
<evidence type="ECO:0000259" key="9">
    <source>
        <dbReference type="PROSITE" id="PS50142"/>
    </source>
</evidence>
<dbReference type="SMART" id="SM00535">
    <property type="entry name" value="RIBOc"/>
    <property type="match status" value="1"/>
</dbReference>
<evidence type="ECO:0000256" key="3">
    <source>
        <dbReference type="ARBA" id="ARBA00022980"/>
    </source>
</evidence>
<dbReference type="GO" id="GO:0003735">
    <property type="term" value="F:structural constituent of ribosome"/>
    <property type="evidence" value="ECO:0007669"/>
    <property type="project" value="TreeGrafter"/>
</dbReference>
<dbReference type="InterPro" id="IPR014720">
    <property type="entry name" value="dsRBD_dom"/>
</dbReference>
<keyword evidence="5" id="KW-0687">Ribonucleoprotein</keyword>
<dbReference type="RefSeq" id="XP_033533183.1">
    <property type="nucleotide sequence ID" value="XM_033682137.1"/>
</dbReference>
<reference evidence="12" key="3">
    <citation type="submission" date="2025-04" db="UniProtKB">
        <authorList>
            <consortium name="RefSeq"/>
        </authorList>
    </citation>
    <scope>IDENTIFICATION</scope>
    <source>
        <strain evidence="12">CBS 781.70</strain>
    </source>
</reference>
<comment type="similarity">
    <text evidence="6">Belongs to the ribonuclease III family. Mitochondrion-specific ribosomal protein mL44 subfamily.</text>
</comment>
<dbReference type="OrthoDB" id="67027at2759"/>
<reference evidence="10 12" key="1">
    <citation type="submission" date="2020-01" db="EMBL/GenBank/DDBJ databases">
        <authorList>
            <consortium name="DOE Joint Genome Institute"/>
            <person name="Haridas S."/>
            <person name="Albert R."/>
            <person name="Binder M."/>
            <person name="Bloem J."/>
            <person name="Labutti K."/>
            <person name="Salamov A."/>
            <person name="Andreopoulos B."/>
            <person name="Baker S.E."/>
            <person name="Barry K."/>
            <person name="Bills G."/>
            <person name="Bluhm B.H."/>
            <person name="Cannon C."/>
            <person name="Castanera R."/>
            <person name="Culley D.E."/>
            <person name="Daum C."/>
            <person name="Ezra D."/>
            <person name="Gonzalez J.B."/>
            <person name="Henrissat B."/>
            <person name="Kuo A."/>
            <person name="Liang C."/>
            <person name="Lipzen A."/>
            <person name="Lutzoni F."/>
            <person name="Magnuson J."/>
            <person name="Mondo S."/>
            <person name="Nolan M."/>
            <person name="Ohm R."/>
            <person name="Pangilinan J."/>
            <person name="Park H.-J."/>
            <person name="Ramirez L."/>
            <person name="Alfaro M."/>
            <person name="Sun H."/>
            <person name="Tritt A."/>
            <person name="Yoshinaga Y."/>
            <person name="Zwiers L.-H."/>
            <person name="Turgeon B.G."/>
            <person name="Goodwin S.B."/>
            <person name="Spatafora J.W."/>
            <person name="Crous P.W."/>
            <person name="Grigoriev I.V."/>
        </authorList>
    </citation>
    <scope>NUCLEOTIDE SEQUENCE</scope>
    <source>
        <strain evidence="10 12">CBS 781.70</strain>
    </source>
</reference>
<evidence type="ECO:0000256" key="2">
    <source>
        <dbReference type="ARBA" id="ARBA00022884"/>
    </source>
</evidence>
<name>A0A6G1G0P4_9PEZI</name>
<evidence type="ECO:0000313" key="11">
    <source>
        <dbReference type="Proteomes" id="UP000504638"/>
    </source>
</evidence>
<dbReference type="GO" id="GO:0004525">
    <property type="term" value="F:ribonuclease III activity"/>
    <property type="evidence" value="ECO:0007669"/>
    <property type="project" value="InterPro"/>
</dbReference>
<evidence type="ECO:0000256" key="1">
    <source>
        <dbReference type="ARBA" id="ARBA00004173"/>
    </source>
</evidence>
<dbReference type="PROSITE" id="PS50142">
    <property type="entry name" value="RNASE_3_2"/>
    <property type="match status" value="1"/>
</dbReference>
<comment type="subcellular location">
    <subcellularLocation>
        <location evidence="1">Mitochondrion</location>
    </subcellularLocation>
</comment>
<evidence type="ECO:0000256" key="6">
    <source>
        <dbReference type="ARBA" id="ARBA00024034"/>
    </source>
</evidence>
<dbReference type="InterPro" id="IPR036389">
    <property type="entry name" value="RNase_III_sf"/>
</dbReference>
<keyword evidence="2" id="KW-0694">RNA-binding</keyword>
<dbReference type="SUPFAM" id="SSF69065">
    <property type="entry name" value="RNase III domain-like"/>
    <property type="match status" value="1"/>
</dbReference>
<dbReference type="PANTHER" id="PTHR11207:SF32">
    <property type="entry name" value="LARGE RIBOSOMAL SUBUNIT PROTEIN ML44"/>
    <property type="match status" value="1"/>
</dbReference>
<keyword evidence="3" id="KW-0689">Ribosomal protein</keyword>
<evidence type="ECO:0000256" key="4">
    <source>
        <dbReference type="ARBA" id="ARBA00023128"/>
    </source>
</evidence>
<dbReference type="InterPro" id="IPR000999">
    <property type="entry name" value="RNase_III_dom"/>
</dbReference>
<accession>A0A6G1G0P4</accession>
<sequence length="468" mass="51572">MIVDFLDVGVEPPSNPHVLGISFSIASRPLTGYRADGVGPPDLFMKPIRLRTQVPLYLRSPSRAHPHFLRSHPPTPFSLPQCRRYSAYAAQESASNPHPSFEDGQPIDRPRTRRWKDEELPSPLVQRSLSSPKLSALHARLSLPSRFPIQTLARALVTPSADPNPQFNNAALETLGSDLLGYYTSEYLLCHYPRIPIAILFAAQSAYVGSTALATIAKEWGVETAAHPGGEVDPGLLQHLKLASGEEVASPEEAWGNRRRTLSSRVLYDDQFGDLHKGVTTPFSNTNFKFPKDVPRETISNAEDHATGAEAEPVGIPVEDAYKSFVRALIGALYLHCGPIATKRFFQAHFLSRRLDVASLFQFRHPQRELAILCGREGFEAPVARLISETGRLSRHPVYVVGVYSGKDKLGEAAGASLMEARVRAAAAALKSWYLYSPLEVTLPSETEHAGEGFKWSPNMVDYGEVFV</sequence>
<feature type="region of interest" description="Disordered" evidence="8">
    <location>
        <begin position="90"/>
        <end position="119"/>
    </location>
</feature>
<evidence type="ECO:0000313" key="10">
    <source>
        <dbReference type="EMBL" id="KAF1811552.1"/>
    </source>
</evidence>
<dbReference type="CDD" id="cd00593">
    <property type="entry name" value="RIBOc"/>
    <property type="match status" value="1"/>
</dbReference>
<dbReference type="AlphaFoldDB" id="A0A6G1G0P4"/>
<dbReference type="SUPFAM" id="SSF54768">
    <property type="entry name" value="dsRNA-binding domain-like"/>
    <property type="match status" value="1"/>
</dbReference>